<keyword evidence="3" id="KW-1185">Reference proteome</keyword>
<dbReference type="CDD" id="cd16279">
    <property type="entry name" value="metallo-hydrolase-like_MBL-fold"/>
    <property type="match status" value="1"/>
</dbReference>
<comment type="caution">
    <text evidence="2">The sequence shown here is derived from an EMBL/GenBank/DDBJ whole genome shotgun (WGS) entry which is preliminary data.</text>
</comment>
<organism evidence="2 3">
    <name type="scientific">Fluviicola chungangensis</name>
    <dbReference type="NCBI Taxonomy" id="2597671"/>
    <lineage>
        <taxon>Bacteria</taxon>
        <taxon>Pseudomonadati</taxon>
        <taxon>Bacteroidota</taxon>
        <taxon>Flavobacteriia</taxon>
        <taxon>Flavobacteriales</taxon>
        <taxon>Crocinitomicaceae</taxon>
        <taxon>Fluviicola</taxon>
    </lineage>
</organism>
<sequence>MKFSATILGSGTSQGIPVIACSCHVCTSSDPKDDRLRCSVLLEIEGKNYVIDAGPDFRQQMLRFQVKSLEAVLFTHEHKDHMAGLDDVRAFNFIEKRDMDIYCSKAVETALRREYHYAFEDEKYPGIPQLNIINIENKPFELSGKIPVVPVEVMHYVMPVLGFRIADFAYITDAKTVAPAEIEKLKGVKILIVNALRKEPHISHFNLKEALDFIHRVKPEKAYLTHISHLFGTHEEIERELPPNVFAAYDGLKFEFV</sequence>
<dbReference type="OrthoDB" id="9781189at2"/>
<dbReference type="SUPFAM" id="SSF56281">
    <property type="entry name" value="Metallo-hydrolase/oxidoreductase"/>
    <property type="match status" value="1"/>
</dbReference>
<protein>
    <submittedName>
        <fullName evidence="2">MBL fold metallo-hydrolase</fullName>
    </submittedName>
</protein>
<dbReference type="EMBL" id="VLPL01000001">
    <property type="protein sequence ID" value="TSJ48218.1"/>
    <property type="molecule type" value="Genomic_DNA"/>
</dbReference>
<name>A0A556N7V5_9FLAO</name>
<accession>A0A556N7V5</accession>
<dbReference type="InterPro" id="IPR036866">
    <property type="entry name" value="RibonucZ/Hydroxyglut_hydro"/>
</dbReference>
<reference evidence="2 3" key="1">
    <citation type="submission" date="2019-07" db="EMBL/GenBank/DDBJ databases">
        <authorList>
            <person name="Huq M.A."/>
        </authorList>
    </citation>
    <scope>NUCLEOTIDE SEQUENCE [LARGE SCALE GENOMIC DNA]</scope>
    <source>
        <strain evidence="2 3">MAH-3</strain>
    </source>
</reference>
<dbReference type="AlphaFoldDB" id="A0A556N7V5"/>
<evidence type="ECO:0000259" key="1">
    <source>
        <dbReference type="SMART" id="SM00849"/>
    </source>
</evidence>
<dbReference type="SMART" id="SM00849">
    <property type="entry name" value="Lactamase_B"/>
    <property type="match status" value="1"/>
</dbReference>
<dbReference type="PROSITE" id="PS51257">
    <property type="entry name" value="PROKAR_LIPOPROTEIN"/>
    <property type="match status" value="1"/>
</dbReference>
<dbReference type="InterPro" id="IPR001279">
    <property type="entry name" value="Metallo-B-lactamas"/>
</dbReference>
<dbReference type="Proteomes" id="UP000316008">
    <property type="component" value="Unassembled WGS sequence"/>
</dbReference>
<dbReference type="PANTHER" id="PTHR42663">
    <property type="entry name" value="HYDROLASE C777.06C-RELATED-RELATED"/>
    <property type="match status" value="1"/>
</dbReference>
<keyword evidence="2" id="KW-0378">Hydrolase</keyword>
<dbReference type="Pfam" id="PF12706">
    <property type="entry name" value="Lactamase_B_2"/>
    <property type="match status" value="1"/>
</dbReference>
<dbReference type="GO" id="GO:0016787">
    <property type="term" value="F:hydrolase activity"/>
    <property type="evidence" value="ECO:0007669"/>
    <property type="project" value="UniProtKB-KW"/>
</dbReference>
<proteinExistence type="predicted"/>
<evidence type="ECO:0000313" key="3">
    <source>
        <dbReference type="Proteomes" id="UP000316008"/>
    </source>
</evidence>
<evidence type="ECO:0000313" key="2">
    <source>
        <dbReference type="EMBL" id="TSJ48218.1"/>
    </source>
</evidence>
<dbReference type="Gene3D" id="3.60.15.10">
    <property type="entry name" value="Ribonuclease Z/Hydroxyacylglutathione hydrolase-like"/>
    <property type="match status" value="1"/>
</dbReference>
<dbReference type="PANTHER" id="PTHR42663:SF6">
    <property type="entry name" value="HYDROLASE C777.06C-RELATED"/>
    <property type="match status" value="1"/>
</dbReference>
<feature type="domain" description="Metallo-beta-lactamase" evidence="1">
    <location>
        <begin position="36"/>
        <end position="229"/>
    </location>
</feature>
<gene>
    <name evidence="2" type="ORF">FO442_03505</name>
</gene>
<dbReference type="RefSeq" id="WP_144331753.1">
    <property type="nucleotide sequence ID" value="NZ_VLPL01000001.1"/>
</dbReference>